<dbReference type="EMBL" id="AWUE01020782">
    <property type="protein sequence ID" value="OMO66148.1"/>
    <property type="molecule type" value="Genomic_DNA"/>
</dbReference>
<keyword evidence="6 11" id="KW-0378">Hydrolase</keyword>
<organism evidence="18 19">
    <name type="scientific">Corchorus olitorius</name>
    <dbReference type="NCBI Taxonomy" id="93759"/>
    <lineage>
        <taxon>Eukaryota</taxon>
        <taxon>Viridiplantae</taxon>
        <taxon>Streptophyta</taxon>
        <taxon>Embryophyta</taxon>
        <taxon>Tracheophyta</taxon>
        <taxon>Spermatophyta</taxon>
        <taxon>Magnoliopsida</taxon>
        <taxon>eudicotyledons</taxon>
        <taxon>Gunneridae</taxon>
        <taxon>Pentapetalae</taxon>
        <taxon>rosids</taxon>
        <taxon>malvids</taxon>
        <taxon>Malvales</taxon>
        <taxon>Malvaceae</taxon>
        <taxon>Grewioideae</taxon>
        <taxon>Apeibeae</taxon>
        <taxon>Corchorus</taxon>
    </lineage>
</organism>
<evidence type="ECO:0000256" key="4">
    <source>
        <dbReference type="ARBA" id="ARBA00022670"/>
    </source>
</evidence>
<dbReference type="FunFam" id="3.50.30.30:FF:000005">
    <property type="entry name" value="subtilisin-like protease SBT1.5"/>
    <property type="match status" value="1"/>
</dbReference>
<evidence type="ECO:0000256" key="7">
    <source>
        <dbReference type="ARBA" id="ARBA00022825"/>
    </source>
</evidence>
<dbReference type="PRINTS" id="PR00723">
    <property type="entry name" value="SUBTILISIN"/>
</dbReference>
<dbReference type="InterPro" id="IPR046450">
    <property type="entry name" value="PA_dom_sf"/>
</dbReference>
<dbReference type="GO" id="GO:0005576">
    <property type="term" value="C:extracellular region"/>
    <property type="evidence" value="ECO:0007669"/>
    <property type="project" value="UniProtKB-SubCell"/>
</dbReference>
<dbReference type="OrthoDB" id="206201at2759"/>
<feature type="compositionally biased region" description="Basic and acidic residues" evidence="12">
    <location>
        <begin position="200"/>
        <end position="212"/>
    </location>
</feature>
<evidence type="ECO:0000259" key="16">
    <source>
        <dbReference type="Pfam" id="PF05922"/>
    </source>
</evidence>
<sequence>MAVSFFFFLSLLLIPFSSSSSSSDRPENFIVHVSKSHKPALFSSHHHWYSSIIHSLPPSPHPAKLLYTYERAINGFSARLTAAQAEKLEELPGILSVTPDQVRQIHTTRTPHFLGLSDGVGLWQNSYYGDGVIVGVLDTGIWPERPSFSDSELSPVPDTWKGICETGPDFPASSCNKKIIGARAYYKGYEASGNSIDETNDSKSPRDTEGHGTHTASTAAGSVVSNASLFEFAYGEARGMATKARIAVYKICWSFGCYDSDILAAMDQAIYDGVNVISLSVGATGYAPQYYRDSIAIGAFGAMRHGIVVSCSAGNSGPDPFTAVNIAPWILTVGASTIDREFPADAILGDGSIYSGVSLYSGEPLGDSQLPLVYAGDAGNKYCYMGSLSPSKVQGKIVFCDRGGNGRVEKGGAVKIAGGIGMILANLADSGEELIADAHLVPSTMVGEKAGNKIRDYIKTSQNATATIVSRGTVIGTSPPSPQVAAFSSRGPSHLTPEILKPDVIAPGVNILAGWTGYIGPASLDIDTRRVDFNIISGTSMSCPHVSGLAALLIKAYPNWSPAAIKSALMTTAYSFDNSGNTINDLATGEESSPFVFGAGHVDPNKALNPGLVYDIDENDYISFLCAIGYDSDKIAVFAKESTSSDLCKDQLDSPGNLNYPSFSVVFESNDHVVKYKRTVKNVGNPADAVYEVKVNAPPGVDISVSPSKLEFSEENQTLSYEITFSSDALATTISKDGLALYAAAASSEAFGSIEWSDGVHLVRSPIAVRWYQGLRDSI</sequence>
<dbReference type="InterPro" id="IPR045051">
    <property type="entry name" value="SBT"/>
</dbReference>
<dbReference type="FunFam" id="3.40.50.200:FF:000006">
    <property type="entry name" value="Subtilisin-like protease SBT1.5"/>
    <property type="match status" value="1"/>
</dbReference>
<evidence type="ECO:0000313" key="18">
    <source>
        <dbReference type="EMBL" id="OMO66148.1"/>
    </source>
</evidence>
<dbReference type="InterPro" id="IPR003137">
    <property type="entry name" value="PA_domain"/>
</dbReference>
<evidence type="ECO:0000256" key="3">
    <source>
        <dbReference type="ARBA" id="ARBA00022525"/>
    </source>
</evidence>
<evidence type="ECO:0000256" key="13">
    <source>
        <dbReference type="SAM" id="SignalP"/>
    </source>
</evidence>
<evidence type="ECO:0000313" key="19">
    <source>
        <dbReference type="Proteomes" id="UP000187203"/>
    </source>
</evidence>
<comment type="subcellular location">
    <subcellularLocation>
        <location evidence="1">Secreted</location>
    </subcellularLocation>
</comment>
<dbReference type="PANTHER" id="PTHR10795">
    <property type="entry name" value="PROPROTEIN CONVERTASE SUBTILISIN/KEXIN"/>
    <property type="match status" value="1"/>
</dbReference>
<dbReference type="Proteomes" id="UP000187203">
    <property type="component" value="Unassembled WGS sequence"/>
</dbReference>
<keyword evidence="19" id="KW-1185">Reference proteome</keyword>
<dbReference type="PROSITE" id="PS51892">
    <property type="entry name" value="SUBTILASE"/>
    <property type="match status" value="1"/>
</dbReference>
<dbReference type="AlphaFoldDB" id="A0A1R3H702"/>
<reference evidence="19" key="1">
    <citation type="submission" date="2013-09" db="EMBL/GenBank/DDBJ databases">
        <title>Corchorus olitorius genome sequencing.</title>
        <authorList>
            <person name="Alam M."/>
            <person name="Haque M.S."/>
            <person name="Islam M.S."/>
            <person name="Emdad E.M."/>
            <person name="Islam M.M."/>
            <person name="Ahmed B."/>
            <person name="Halim A."/>
            <person name="Hossen Q.M.M."/>
            <person name="Hossain M.Z."/>
            <person name="Ahmed R."/>
            <person name="Khan M.M."/>
            <person name="Islam R."/>
            <person name="Rashid M.M."/>
            <person name="Khan S.A."/>
            <person name="Rahman M.S."/>
            <person name="Alam M."/>
            <person name="Yahiya A.S."/>
            <person name="Khan M.S."/>
            <person name="Azam M.S."/>
            <person name="Haque T."/>
            <person name="Lashkar M.Z.H."/>
            <person name="Akhand A.I."/>
            <person name="Morshed G."/>
            <person name="Roy S."/>
            <person name="Uddin K.S."/>
            <person name="Rabeya T."/>
            <person name="Hossain A.S."/>
            <person name="Chowdhury A."/>
            <person name="Snigdha A.R."/>
            <person name="Mortoza M.S."/>
            <person name="Matin S.A."/>
            <person name="Hoque S.M.E."/>
            <person name="Islam M.K."/>
            <person name="Roy D.K."/>
            <person name="Haider R."/>
            <person name="Moosa M.M."/>
            <person name="Elias S.M."/>
            <person name="Hasan A.M."/>
            <person name="Jahan S."/>
            <person name="Shafiuddin M."/>
            <person name="Mahmood N."/>
            <person name="Shommy N.S."/>
        </authorList>
    </citation>
    <scope>NUCLEOTIDE SEQUENCE [LARGE SCALE GENOMIC DNA]</scope>
    <source>
        <strain evidence="19">cv. O-4</strain>
    </source>
</reference>
<dbReference type="FunFam" id="3.30.70.80:FF:000003">
    <property type="entry name" value="Subtilisin-like protease SBT1.9"/>
    <property type="match status" value="1"/>
</dbReference>
<gene>
    <name evidence="18" type="ORF">COLO4_30739</name>
</gene>
<evidence type="ECO:0000256" key="6">
    <source>
        <dbReference type="ARBA" id="ARBA00022801"/>
    </source>
</evidence>
<keyword evidence="5 13" id="KW-0732">Signal</keyword>
<evidence type="ECO:0000256" key="11">
    <source>
        <dbReference type="PROSITE-ProRule" id="PRU01240"/>
    </source>
</evidence>
<dbReference type="SUPFAM" id="SSF52743">
    <property type="entry name" value="Subtilisin-like"/>
    <property type="match status" value="1"/>
</dbReference>
<dbReference type="SUPFAM" id="SSF52025">
    <property type="entry name" value="PA domain"/>
    <property type="match status" value="1"/>
</dbReference>
<dbReference type="InterPro" id="IPR023828">
    <property type="entry name" value="Peptidase_S8_Ser-AS"/>
</dbReference>
<name>A0A1R3H702_9ROSI</name>
<dbReference type="Gene3D" id="3.40.50.200">
    <property type="entry name" value="Peptidase S8/S53 domain"/>
    <property type="match status" value="1"/>
</dbReference>
<dbReference type="GO" id="GO:0006508">
    <property type="term" value="P:proteolysis"/>
    <property type="evidence" value="ECO:0007669"/>
    <property type="project" value="UniProtKB-KW"/>
</dbReference>
<dbReference type="PROSITE" id="PS00138">
    <property type="entry name" value="SUBTILASE_SER"/>
    <property type="match status" value="1"/>
</dbReference>
<dbReference type="FunFam" id="2.60.40.2310:FF:000001">
    <property type="entry name" value="Subtilisin-like protease SBT1.5"/>
    <property type="match status" value="1"/>
</dbReference>
<keyword evidence="9" id="KW-0325">Glycoprotein</keyword>
<dbReference type="InterPro" id="IPR015500">
    <property type="entry name" value="Peptidase_S8_subtilisin-rel"/>
</dbReference>
<keyword evidence="4 11" id="KW-0645">Protease</keyword>
<evidence type="ECO:0008006" key="20">
    <source>
        <dbReference type="Google" id="ProtNLM"/>
    </source>
</evidence>
<dbReference type="Gene3D" id="3.30.70.80">
    <property type="entry name" value="Peptidase S8 propeptide/proteinase inhibitor I9"/>
    <property type="match status" value="1"/>
</dbReference>
<evidence type="ECO:0000256" key="12">
    <source>
        <dbReference type="SAM" id="MobiDB-lite"/>
    </source>
</evidence>
<dbReference type="STRING" id="93759.A0A1R3H702"/>
<proteinExistence type="inferred from homology"/>
<evidence type="ECO:0000256" key="1">
    <source>
        <dbReference type="ARBA" id="ARBA00004613"/>
    </source>
</evidence>
<keyword evidence="7 11" id="KW-0720">Serine protease</keyword>
<feature type="domain" description="PA" evidence="15">
    <location>
        <begin position="370"/>
        <end position="454"/>
    </location>
</feature>
<feature type="region of interest" description="Disordered" evidence="12">
    <location>
        <begin position="196"/>
        <end position="217"/>
    </location>
</feature>
<evidence type="ECO:0000259" key="15">
    <source>
        <dbReference type="Pfam" id="PF02225"/>
    </source>
</evidence>
<dbReference type="InterPro" id="IPR037045">
    <property type="entry name" value="S8pro/Inhibitor_I9_sf"/>
</dbReference>
<dbReference type="Gene3D" id="2.60.40.2310">
    <property type="match status" value="1"/>
</dbReference>
<dbReference type="Gene3D" id="3.50.30.30">
    <property type="match status" value="1"/>
</dbReference>
<keyword evidence="3" id="KW-0964">Secreted</keyword>
<accession>A0A1R3H702</accession>
<dbReference type="InterPro" id="IPR000209">
    <property type="entry name" value="Peptidase_S8/S53_dom"/>
</dbReference>
<dbReference type="Pfam" id="PF02225">
    <property type="entry name" value="PA"/>
    <property type="match status" value="1"/>
</dbReference>
<dbReference type="InterPro" id="IPR041469">
    <property type="entry name" value="Subtilisin-like_FN3"/>
</dbReference>
<feature type="domain" description="Inhibitor I9" evidence="16">
    <location>
        <begin position="29"/>
        <end position="106"/>
    </location>
</feature>
<dbReference type="CDD" id="cd02120">
    <property type="entry name" value="PA_subtilisin_like"/>
    <property type="match status" value="1"/>
</dbReference>
<protein>
    <recommendedName>
        <fullName evidence="20">Peptidase S8/S53 domain-containing protein</fullName>
    </recommendedName>
</protein>
<evidence type="ECO:0000259" key="17">
    <source>
        <dbReference type="Pfam" id="PF17766"/>
    </source>
</evidence>
<feature type="active site" description="Charge relay system" evidence="10 11">
    <location>
        <position position="540"/>
    </location>
</feature>
<comment type="similarity">
    <text evidence="2 11">Belongs to the peptidase S8 family.</text>
</comment>
<keyword evidence="8" id="KW-0865">Zymogen</keyword>
<feature type="domain" description="Peptidase S8/S53" evidence="14">
    <location>
        <begin position="129"/>
        <end position="600"/>
    </location>
</feature>
<evidence type="ECO:0000256" key="9">
    <source>
        <dbReference type="ARBA" id="ARBA00023180"/>
    </source>
</evidence>
<feature type="active site" description="Charge relay system" evidence="10 11">
    <location>
        <position position="138"/>
    </location>
</feature>
<dbReference type="GO" id="GO:0004252">
    <property type="term" value="F:serine-type endopeptidase activity"/>
    <property type="evidence" value="ECO:0007669"/>
    <property type="project" value="UniProtKB-UniRule"/>
</dbReference>
<feature type="signal peptide" evidence="13">
    <location>
        <begin position="1"/>
        <end position="19"/>
    </location>
</feature>
<dbReference type="Pfam" id="PF05922">
    <property type="entry name" value="Inhibitor_I9"/>
    <property type="match status" value="1"/>
</dbReference>
<feature type="chain" id="PRO_5013181524" description="Peptidase S8/S53 domain-containing protein" evidence="13">
    <location>
        <begin position="20"/>
        <end position="779"/>
    </location>
</feature>
<dbReference type="CDD" id="cd04852">
    <property type="entry name" value="Peptidases_S8_3"/>
    <property type="match status" value="1"/>
</dbReference>
<evidence type="ECO:0000256" key="2">
    <source>
        <dbReference type="ARBA" id="ARBA00011073"/>
    </source>
</evidence>
<evidence type="ECO:0000256" key="10">
    <source>
        <dbReference type="PIRSR" id="PIRSR615500-1"/>
    </source>
</evidence>
<evidence type="ECO:0000259" key="14">
    <source>
        <dbReference type="Pfam" id="PF00082"/>
    </source>
</evidence>
<dbReference type="Pfam" id="PF00082">
    <property type="entry name" value="Peptidase_S8"/>
    <property type="match status" value="1"/>
</dbReference>
<dbReference type="InterPro" id="IPR010259">
    <property type="entry name" value="S8pro/Inhibitor_I9"/>
</dbReference>
<dbReference type="Pfam" id="PF17766">
    <property type="entry name" value="fn3_6"/>
    <property type="match status" value="1"/>
</dbReference>
<dbReference type="InterPro" id="IPR036852">
    <property type="entry name" value="Peptidase_S8/S53_dom_sf"/>
</dbReference>
<comment type="caution">
    <text evidence="18">The sequence shown here is derived from an EMBL/GenBank/DDBJ whole genome shotgun (WGS) entry which is preliminary data.</text>
</comment>
<dbReference type="GO" id="GO:0048731">
    <property type="term" value="P:system development"/>
    <property type="evidence" value="ECO:0007669"/>
    <property type="project" value="UniProtKB-ARBA"/>
</dbReference>
<dbReference type="InterPro" id="IPR034197">
    <property type="entry name" value="Peptidases_S8_3"/>
</dbReference>
<feature type="active site" description="Charge relay system" evidence="10 11">
    <location>
        <position position="211"/>
    </location>
</feature>
<evidence type="ECO:0000256" key="8">
    <source>
        <dbReference type="ARBA" id="ARBA00023145"/>
    </source>
</evidence>
<feature type="domain" description="Subtilisin-like protease fibronectin type-III" evidence="17">
    <location>
        <begin position="657"/>
        <end position="769"/>
    </location>
</feature>
<evidence type="ECO:0000256" key="5">
    <source>
        <dbReference type="ARBA" id="ARBA00022729"/>
    </source>
</evidence>